<organism evidence="1">
    <name type="scientific">Rhizophora mucronata</name>
    <name type="common">Asiatic mangrove</name>
    <dbReference type="NCBI Taxonomy" id="61149"/>
    <lineage>
        <taxon>Eukaryota</taxon>
        <taxon>Viridiplantae</taxon>
        <taxon>Streptophyta</taxon>
        <taxon>Embryophyta</taxon>
        <taxon>Tracheophyta</taxon>
        <taxon>Spermatophyta</taxon>
        <taxon>Magnoliopsida</taxon>
        <taxon>eudicotyledons</taxon>
        <taxon>Gunneridae</taxon>
        <taxon>Pentapetalae</taxon>
        <taxon>rosids</taxon>
        <taxon>fabids</taxon>
        <taxon>Malpighiales</taxon>
        <taxon>Rhizophoraceae</taxon>
        <taxon>Rhizophora</taxon>
    </lineage>
</organism>
<proteinExistence type="predicted"/>
<evidence type="ECO:0000313" key="1">
    <source>
        <dbReference type="EMBL" id="MBX71145.1"/>
    </source>
</evidence>
<dbReference type="EMBL" id="GGEC01090661">
    <property type="protein sequence ID" value="MBX71145.1"/>
    <property type="molecule type" value="Transcribed_RNA"/>
</dbReference>
<reference evidence="1" key="1">
    <citation type="submission" date="2018-02" db="EMBL/GenBank/DDBJ databases">
        <title>Rhizophora mucronata_Transcriptome.</title>
        <authorList>
            <person name="Meera S.P."/>
            <person name="Sreeshan A."/>
            <person name="Augustine A."/>
        </authorList>
    </citation>
    <scope>NUCLEOTIDE SEQUENCE</scope>
    <source>
        <tissue evidence="1">Leaf</tissue>
    </source>
</reference>
<protein>
    <submittedName>
        <fullName evidence="1">Uncharacterized protein</fullName>
    </submittedName>
</protein>
<sequence>MIFDDNSYVDGTLLLLSLFVAGNGMSK</sequence>
<name>A0A2P2QW12_RHIMU</name>
<dbReference type="AlphaFoldDB" id="A0A2P2QW12"/>
<accession>A0A2P2QW12</accession>